<keyword evidence="1" id="KW-0812">Transmembrane</keyword>
<proteinExistence type="predicted"/>
<evidence type="ECO:0000313" key="3">
    <source>
        <dbReference type="Proteomes" id="UP000193560"/>
    </source>
</evidence>
<dbReference type="AlphaFoldDB" id="A0A1X2IXP1"/>
<keyword evidence="3" id="KW-1185">Reference proteome</keyword>
<keyword evidence="1" id="KW-0472">Membrane</keyword>
<evidence type="ECO:0000256" key="1">
    <source>
        <dbReference type="SAM" id="Phobius"/>
    </source>
</evidence>
<organism evidence="2 3">
    <name type="scientific">Absidia repens</name>
    <dbReference type="NCBI Taxonomy" id="90262"/>
    <lineage>
        <taxon>Eukaryota</taxon>
        <taxon>Fungi</taxon>
        <taxon>Fungi incertae sedis</taxon>
        <taxon>Mucoromycota</taxon>
        <taxon>Mucoromycotina</taxon>
        <taxon>Mucoromycetes</taxon>
        <taxon>Mucorales</taxon>
        <taxon>Cunninghamellaceae</taxon>
        <taxon>Absidia</taxon>
    </lineage>
</organism>
<dbReference type="Proteomes" id="UP000193560">
    <property type="component" value="Unassembled WGS sequence"/>
</dbReference>
<sequence length="78" mass="9112">MTLQLALLHVIGDLYHRTIPLFLLFLIMIPLELTPIRIYILSHRNNLRSALLFRRGITNHSVTASYKNYQLLLKKAIL</sequence>
<evidence type="ECO:0000313" key="2">
    <source>
        <dbReference type="EMBL" id="ORZ24032.1"/>
    </source>
</evidence>
<name>A0A1X2IXP1_9FUNG</name>
<accession>A0A1X2IXP1</accession>
<keyword evidence="1" id="KW-1133">Transmembrane helix</keyword>
<dbReference type="EMBL" id="MCGE01000002">
    <property type="protein sequence ID" value="ORZ24032.1"/>
    <property type="molecule type" value="Genomic_DNA"/>
</dbReference>
<feature type="transmembrane region" description="Helical" evidence="1">
    <location>
        <begin position="20"/>
        <end position="40"/>
    </location>
</feature>
<gene>
    <name evidence="2" type="ORF">BCR42DRAFT_402106</name>
</gene>
<comment type="caution">
    <text evidence="2">The sequence shown here is derived from an EMBL/GenBank/DDBJ whole genome shotgun (WGS) entry which is preliminary data.</text>
</comment>
<reference evidence="2 3" key="1">
    <citation type="submission" date="2016-07" db="EMBL/GenBank/DDBJ databases">
        <title>Pervasive Adenine N6-methylation of Active Genes in Fungi.</title>
        <authorList>
            <consortium name="DOE Joint Genome Institute"/>
            <person name="Mondo S.J."/>
            <person name="Dannebaum R.O."/>
            <person name="Kuo R.C."/>
            <person name="Labutti K."/>
            <person name="Haridas S."/>
            <person name="Kuo A."/>
            <person name="Salamov A."/>
            <person name="Ahrendt S.R."/>
            <person name="Lipzen A."/>
            <person name="Sullivan W."/>
            <person name="Andreopoulos W.B."/>
            <person name="Clum A."/>
            <person name="Lindquist E."/>
            <person name="Daum C."/>
            <person name="Ramamoorthy G.K."/>
            <person name="Gryganskyi A."/>
            <person name="Culley D."/>
            <person name="Magnuson J.K."/>
            <person name="James T.Y."/>
            <person name="O'Malley M.A."/>
            <person name="Stajich J.E."/>
            <person name="Spatafora J.W."/>
            <person name="Visel A."/>
            <person name="Grigoriev I.V."/>
        </authorList>
    </citation>
    <scope>NUCLEOTIDE SEQUENCE [LARGE SCALE GENOMIC DNA]</scope>
    <source>
        <strain evidence="2 3">NRRL 1336</strain>
    </source>
</reference>
<protein>
    <submittedName>
        <fullName evidence="2">Uncharacterized protein</fullName>
    </submittedName>
</protein>